<dbReference type="InterPro" id="IPR025202">
    <property type="entry name" value="PLD-like_dom"/>
</dbReference>
<name>A0A2V1IUF8_9BACT</name>
<evidence type="ECO:0000259" key="1">
    <source>
        <dbReference type="PROSITE" id="PS50035"/>
    </source>
</evidence>
<dbReference type="Pfam" id="PF13091">
    <property type="entry name" value="PLDc_2"/>
    <property type="match status" value="1"/>
</dbReference>
<sequence>MCDHKSFVKFVSGEEHYSEVLSRVSDVRGQLWIGTADIKDVYVKHGSQAVPLLKVLSDLIRRGVEIRMIYAKEPGPAFRQDFDRYPILRTGMEIMLCPRVHFKMLVFDFESAYIGSANLTGAGIGMKSRDRRNFECGIITDDPVLVESATEQFDSVWRGEHCPRCGRRQYCPSPLK</sequence>
<reference evidence="3" key="1">
    <citation type="submission" date="2018-02" db="EMBL/GenBank/DDBJ databases">
        <authorList>
            <person name="Clavel T."/>
            <person name="Strowig T."/>
        </authorList>
    </citation>
    <scope>NUCLEOTIDE SEQUENCE [LARGE SCALE GENOMIC DNA]</scope>
    <source>
        <strain evidence="3">DSM 100764</strain>
    </source>
</reference>
<dbReference type="GO" id="GO:0006793">
    <property type="term" value="P:phosphorus metabolic process"/>
    <property type="evidence" value="ECO:0007669"/>
    <property type="project" value="UniProtKB-ARBA"/>
</dbReference>
<dbReference type="GeneID" id="93423269"/>
<dbReference type="EMBL" id="PUBV01000006">
    <property type="protein sequence ID" value="PWB08421.1"/>
    <property type="molecule type" value="Genomic_DNA"/>
</dbReference>
<dbReference type="InterPro" id="IPR001736">
    <property type="entry name" value="PLipase_D/transphosphatidylase"/>
</dbReference>
<dbReference type="SUPFAM" id="SSF56024">
    <property type="entry name" value="Phospholipase D/nuclease"/>
    <property type="match status" value="1"/>
</dbReference>
<organism evidence="2 3">
    <name type="scientific">Paramuribaculum intestinale</name>
    <dbReference type="NCBI Taxonomy" id="2094151"/>
    <lineage>
        <taxon>Bacteria</taxon>
        <taxon>Pseudomonadati</taxon>
        <taxon>Bacteroidota</taxon>
        <taxon>Bacteroidia</taxon>
        <taxon>Bacteroidales</taxon>
        <taxon>Muribaculaceae</taxon>
        <taxon>Paramuribaculum</taxon>
    </lineage>
</organism>
<proteinExistence type="predicted"/>
<evidence type="ECO:0000313" key="2">
    <source>
        <dbReference type="EMBL" id="PWB08421.1"/>
    </source>
</evidence>
<dbReference type="RefSeq" id="WP_107035524.1">
    <property type="nucleotide sequence ID" value="NZ_CAONGC010000001.1"/>
</dbReference>
<gene>
    <name evidence="2" type="ORF">C5O25_04430</name>
</gene>
<dbReference type="GO" id="GO:0003824">
    <property type="term" value="F:catalytic activity"/>
    <property type="evidence" value="ECO:0007669"/>
    <property type="project" value="InterPro"/>
</dbReference>
<dbReference type="AlphaFoldDB" id="A0A2V1IUF8"/>
<dbReference type="Gene3D" id="3.30.870.10">
    <property type="entry name" value="Endonuclease Chain A"/>
    <property type="match status" value="1"/>
</dbReference>
<dbReference type="PROSITE" id="PS50035">
    <property type="entry name" value="PLD"/>
    <property type="match status" value="1"/>
</dbReference>
<accession>A0A2V1IUF8</accession>
<dbReference type="CDD" id="cd00138">
    <property type="entry name" value="PLDc_SF"/>
    <property type="match status" value="1"/>
</dbReference>
<keyword evidence="3" id="KW-1185">Reference proteome</keyword>
<evidence type="ECO:0000313" key="3">
    <source>
        <dbReference type="Proteomes" id="UP000244925"/>
    </source>
</evidence>
<dbReference type="Proteomes" id="UP000244925">
    <property type="component" value="Unassembled WGS sequence"/>
</dbReference>
<comment type="caution">
    <text evidence="2">The sequence shown here is derived from an EMBL/GenBank/DDBJ whole genome shotgun (WGS) entry which is preliminary data.</text>
</comment>
<protein>
    <submittedName>
        <fullName evidence="2">Phospholipase</fullName>
    </submittedName>
</protein>
<feature type="domain" description="PLD phosphodiesterase" evidence="1">
    <location>
        <begin position="101"/>
        <end position="123"/>
    </location>
</feature>